<dbReference type="EMBL" id="JAGGMQ010000001">
    <property type="protein sequence ID" value="MBP2166978.1"/>
    <property type="molecule type" value="Genomic_DNA"/>
</dbReference>
<proteinExistence type="predicted"/>
<evidence type="ECO:0000256" key="1">
    <source>
        <dbReference type="ARBA" id="ARBA00022679"/>
    </source>
</evidence>
<dbReference type="PROSITE" id="PS51186">
    <property type="entry name" value="GNAT"/>
    <property type="match status" value="1"/>
</dbReference>
<organism evidence="4 5">
    <name type="scientific">Winslowiella toletana</name>
    <dbReference type="NCBI Taxonomy" id="92490"/>
    <lineage>
        <taxon>Bacteria</taxon>
        <taxon>Pseudomonadati</taxon>
        <taxon>Pseudomonadota</taxon>
        <taxon>Gammaproteobacteria</taxon>
        <taxon>Enterobacterales</taxon>
        <taxon>Erwiniaceae</taxon>
        <taxon>Winslowiella</taxon>
    </lineage>
</organism>
<keyword evidence="5" id="KW-1185">Reference proteome</keyword>
<evidence type="ECO:0000313" key="4">
    <source>
        <dbReference type="EMBL" id="MBP2166978.1"/>
    </source>
</evidence>
<feature type="domain" description="N-acetyltransferase" evidence="3">
    <location>
        <begin position="1"/>
        <end position="150"/>
    </location>
</feature>
<dbReference type="PANTHER" id="PTHR43420:SF12">
    <property type="entry name" value="N-ACETYLTRANSFERASE DOMAIN-CONTAINING PROTEIN"/>
    <property type="match status" value="1"/>
</dbReference>
<evidence type="ECO:0000313" key="5">
    <source>
        <dbReference type="Proteomes" id="UP001195624"/>
    </source>
</evidence>
<reference evidence="5" key="1">
    <citation type="submission" date="2023-07" db="EMBL/GenBank/DDBJ databases">
        <title>Genome mining of underrepresented organisms for secondary metabolites.</title>
        <authorList>
            <person name="D'Agostino P.M."/>
        </authorList>
    </citation>
    <scope>NUCLEOTIDE SEQUENCE [LARGE SCALE GENOMIC DNA]</scope>
    <source>
        <strain evidence="5">WS4403</strain>
    </source>
</reference>
<protein>
    <submittedName>
        <fullName evidence="4">Ribosomal protein S18 acetylase RimI-like enzyme</fullName>
    </submittedName>
</protein>
<evidence type="ECO:0000259" key="3">
    <source>
        <dbReference type="PROSITE" id="PS51186"/>
    </source>
</evidence>
<sequence>MLREMQPADYAVWQQLFIDEYAADLCANSGYSELSARQRAQQTLDNYLAQGLETAQQVLLCIEAQQQVVGYLWFQRDEQSAYILDFLVLAAFRGAGYGRQALRDLEVLLRQQGVAEIRLRVAADNSRAKALYEACQFQVTGYNMSRMLTK</sequence>
<gene>
    <name evidence="4" type="ORF">J2125_000170</name>
</gene>
<dbReference type="InterPro" id="IPR050680">
    <property type="entry name" value="YpeA/RimI_acetyltransf"/>
</dbReference>
<keyword evidence="1" id="KW-0808">Transferase</keyword>
<dbReference type="InterPro" id="IPR016181">
    <property type="entry name" value="Acyl_CoA_acyltransferase"/>
</dbReference>
<dbReference type="PANTHER" id="PTHR43420">
    <property type="entry name" value="ACETYLTRANSFERASE"/>
    <property type="match status" value="1"/>
</dbReference>
<evidence type="ECO:0000256" key="2">
    <source>
        <dbReference type="ARBA" id="ARBA00023315"/>
    </source>
</evidence>
<dbReference type="Pfam" id="PF00583">
    <property type="entry name" value="Acetyltransf_1"/>
    <property type="match status" value="1"/>
</dbReference>
<comment type="caution">
    <text evidence="4">The sequence shown here is derived from an EMBL/GenBank/DDBJ whole genome shotgun (WGS) entry which is preliminary data.</text>
</comment>
<dbReference type="InterPro" id="IPR000182">
    <property type="entry name" value="GNAT_dom"/>
</dbReference>
<dbReference type="Proteomes" id="UP001195624">
    <property type="component" value="Unassembled WGS sequence"/>
</dbReference>
<accession>A0ABS4P4U6</accession>
<dbReference type="SUPFAM" id="SSF55729">
    <property type="entry name" value="Acyl-CoA N-acyltransferases (Nat)"/>
    <property type="match status" value="1"/>
</dbReference>
<dbReference type="Gene3D" id="3.40.630.30">
    <property type="match status" value="1"/>
</dbReference>
<name>A0ABS4P4U6_9GAMM</name>
<dbReference type="RefSeq" id="WP_083865615.1">
    <property type="nucleotide sequence ID" value="NZ_JAGGMQ010000001.1"/>
</dbReference>
<dbReference type="CDD" id="cd04301">
    <property type="entry name" value="NAT_SF"/>
    <property type="match status" value="1"/>
</dbReference>
<keyword evidence="2" id="KW-0012">Acyltransferase</keyword>